<dbReference type="SUPFAM" id="SSF49417">
    <property type="entry name" value="p53-like transcription factors"/>
    <property type="match status" value="1"/>
</dbReference>
<comment type="subcellular location">
    <subcellularLocation>
        <location evidence="1">Nucleus</location>
    </subcellularLocation>
</comment>
<dbReference type="Gene3D" id="2.80.10.50">
    <property type="match status" value="1"/>
</dbReference>
<reference evidence="10 11" key="1">
    <citation type="submission" date="2023-08" db="EMBL/GenBank/DDBJ databases">
        <title>Annotated Genome Sequence of Vanrija albida AlHP1.</title>
        <authorList>
            <person name="Herzog R."/>
        </authorList>
    </citation>
    <scope>NUCLEOTIDE SEQUENCE [LARGE SCALE GENOMIC DNA]</scope>
    <source>
        <strain evidence="10 11">AlHP1</strain>
    </source>
</reference>
<feature type="compositionally biased region" description="Polar residues" evidence="7">
    <location>
        <begin position="581"/>
        <end position="591"/>
    </location>
</feature>
<dbReference type="InterPro" id="IPR036358">
    <property type="entry name" value="BTD_sf"/>
</dbReference>
<evidence type="ECO:0000259" key="9">
    <source>
        <dbReference type="SMART" id="SM01268"/>
    </source>
</evidence>
<evidence type="ECO:0000256" key="7">
    <source>
        <dbReference type="SAM" id="MobiDB-lite"/>
    </source>
</evidence>
<feature type="region of interest" description="Disordered" evidence="7">
    <location>
        <begin position="329"/>
        <end position="350"/>
    </location>
</feature>
<keyword evidence="5" id="KW-0804">Transcription</keyword>
<dbReference type="RefSeq" id="XP_069213569.1">
    <property type="nucleotide sequence ID" value="XM_069350025.1"/>
</dbReference>
<comment type="similarity">
    <text evidence="2">Belongs to the Su(H) family.</text>
</comment>
<dbReference type="Pfam" id="PF09271">
    <property type="entry name" value="LAG1-DNAbind"/>
    <property type="match status" value="1"/>
</dbReference>
<protein>
    <submittedName>
        <fullName evidence="10">Uncharacterized protein</fullName>
    </submittedName>
</protein>
<proteinExistence type="inferred from homology"/>
<feature type="region of interest" description="Disordered" evidence="7">
    <location>
        <begin position="983"/>
        <end position="1014"/>
    </location>
</feature>
<evidence type="ECO:0000256" key="1">
    <source>
        <dbReference type="ARBA" id="ARBA00004123"/>
    </source>
</evidence>
<dbReference type="PANTHER" id="PTHR10665">
    <property type="entry name" value="RECOMBINING BINDING PROTEIN SUPPRESSOR OF HAIRLESS"/>
    <property type="match status" value="1"/>
</dbReference>
<name>A0ABR3QFY5_9TREE</name>
<evidence type="ECO:0000259" key="8">
    <source>
        <dbReference type="SMART" id="SM01267"/>
    </source>
</evidence>
<sequence>MAEQDLQLLDDNPSATPLDLLLNAITGRDTYHFAEEGGGEERGEQLPIYIDPSLEGAAELDPSSGRKRALESPQLGRAAKAPRLTPFARGPGAAPTLSTVEVWHPKTGQKSYGKERRIIQPPPTLRVLGPLLPHLTSVTLAAHPNTEADAPSFSSQTHRVGLAGERELAPAASFYTGGSGKKAERDDKRRVMRQAAAKTGWGGTLPWERSREDIKARDEVAEGLTFPGLWVGEDPSKSKEFRLELTIGDPVVNGETQAVEAAVLAEPATIAEAATQELDTAAPLDADSLHQVLGDTVIAAMGDIPDTVEESGPLVDHLQQAASLATLEETQQTLASATAEPESEPKTQETAKPWATFVSDPLTLVSKPSQKTAKARSMASCLSTTDAFALWVRVNAQTVRTKYMKLDGGDSEVPELAARAGRWSPFRFEVLRRAAPPETEDKNARARFKLDLDREAGVVTYGSIVQLVDVHSGVRSGPMLLVRVDKNEAIVGGDHGHPVSELQRVGLVRVLDNYDVDLEGGSRWYLSAPGALAGAGEVKVTRQRGAKGEGSQSQPPAAESSTSQAVPETLSSLEMLASDATAVSQEQSPSEPQKRKKKTKRHALAKAAIDEEEQGSTQASLTWNASKRREGEQVVTEGKVTTSNAVTIETVDDFMCWVLGGVSCFSYSFFNGFGDDGAGLPTGPLGPVPRLLVDPAFHPEPNTLDLTLSHFFVPDEAGGATQPFSVYLGPIGPLSFSTWRSVAPKDKYYDPATVYPAIHYDGSVGDPQQSGAADGQRVYSNFPYSVPHVIANVVLPDPEEVVRVTQEYAGAAQPVDAIAPATDQVEAETTEVPDTATAVAADDNSWLGVMGPAGELTIQEALRNAGKSDLGLGGSTDATQPADAPVDATSFELEHLPSDLIPPSLDLAEANGNDHATVEAPAGGAQLASATPPSASTTAVVLSRPEPAARDSSSLQHLPVLLVRPDGVGHGIGWSVVVQRAPNSQQQPATPGGGAPWGLRVVKTSSTNGQSAGW</sequence>
<keyword evidence="11" id="KW-1185">Reference proteome</keyword>
<feature type="domain" description="Beta-trefoil DNA-binding" evidence="9">
    <location>
        <begin position="380"/>
        <end position="609"/>
    </location>
</feature>
<feature type="region of interest" description="Disordered" evidence="7">
    <location>
        <begin position="56"/>
        <end position="94"/>
    </location>
</feature>
<feature type="compositionally biased region" description="Low complexity" evidence="7">
    <location>
        <begin position="928"/>
        <end position="939"/>
    </location>
</feature>
<feature type="compositionally biased region" description="Polar residues" evidence="7">
    <location>
        <begin position="1003"/>
        <end position="1014"/>
    </location>
</feature>
<feature type="compositionally biased region" description="Basic residues" evidence="7">
    <location>
        <begin position="594"/>
        <end position="604"/>
    </location>
</feature>
<dbReference type="SMART" id="SM01268">
    <property type="entry name" value="BTD"/>
    <property type="match status" value="1"/>
</dbReference>
<feature type="compositionally biased region" description="Polar residues" evidence="7">
    <location>
        <begin position="615"/>
        <end position="625"/>
    </location>
</feature>
<keyword evidence="3" id="KW-0805">Transcription regulation</keyword>
<dbReference type="Proteomes" id="UP001565368">
    <property type="component" value="Unassembled WGS sequence"/>
</dbReference>
<dbReference type="InterPro" id="IPR040159">
    <property type="entry name" value="CLS_fam"/>
</dbReference>
<evidence type="ECO:0000256" key="3">
    <source>
        <dbReference type="ARBA" id="ARBA00023015"/>
    </source>
</evidence>
<keyword evidence="6" id="KW-0539">Nucleus</keyword>
<dbReference type="InterPro" id="IPR015351">
    <property type="entry name" value="RBP-J/Cbf11/Cbf12_DNA-bd"/>
</dbReference>
<evidence type="ECO:0000313" key="11">
    <source>
        <dbReference type="Proteomes" id="UP001565368"/>
    </source>
</evidence>
<organism evidence="10 11">
    <name type="scientific">Vanrija albida</name>
    <dbReference type="NCBI Taxonomy" id="181172"/>
    <lineage>
        <taxon>Eukaryota</taxon>
        <taxon>Fungi</taxon>
        <taxon>Dikarya</taxon>
        <taxon>Basidiomycota</taxon>
        <taxon>Agaricomycotina</taxon>
        <taxon>Tremellomycetes</taxon>
        <taxon>Trichosporonales</taxon>
        <taxon>Trichosporonaceae</taxon>
        <taxon>Vanrija</taxon>
    </lineage>
</organism>
<keyword evidence="4" id="KW-0238">DNA-binding</keyword>
<feature type="region of interest" description="Disordered" evidence="7">
    <location>
        <begin position="923"/>
        <end position="953"/>
    </location>
</feature>
<dbReference type="SUPFAM" id="SSF110217">
    <property type="entry name" value="DNA-binding protein LAG-1 (CSL)"/>
    <property type="match status" value="1"/>
</dbReference>
<dbReference type="InterPro" id="IPR015350">
    <property type="entry name" value="Beta-trefoil_DNA-bd_dom"/>
</dbReference>
<dbReference type="GeneID" id="95982446"/>
<accession>A0ABR3QFY5</accession>
<evidence type="ECO:0000313" key="10">
    <source>
        <dbReference type="EMBL" id="KAL1413625.1"/>
    </source>
</evidence>
<evidence type="ECO:0000256" key="6">
    <source>
        <dbReference type="ARBA" id="ARBA00023242"/>
    </source>
</evidence>
<evidence type="ECO:0000256" key="2">
    <source>
        <dbReference type="ARBA" id="ARBA00009704"/>
    </source>
</evidence>
<dbReference type="EMBL" id="JBBXJM010000001">
    <property type="protein sequence ID" value="KAL1413625.1"/>
    <property type="molecule type" value="Genomic_DNA"/>
</dbReference>
<feature type="compositionally biased region" description="Polar residues" evidence="7">
    <location>
        <begin position="550"/>
        <end position="567"/>
    </location>
</feature>
<feature type="region of interest" description="Disordered" evidence="7">
    <location>
        <begin position="579"/>
        <end position="635"/>
    </location>
</feature>
<dbReference type="SMART" id="SM01267">
    <property type="entry name" value="LAG1_DNAbind"/>
    <property type="match status" value="1"/>
</dbReference>
<feature type="domain" description="RBP-J/Cbf11/Cbf12 DNA binding" evidence="8">
    <location>
        <begin position="99"/>
        <end position="379"/>
    </location>
</feature>
<dbReference type="Pfam" id="PF09270">
    <property type="entry name" value="BTD"/>
    <property type="match status" value="1"/>
</dbReference>
<feature type="region of interest" description="Disordered" evidence="7">
    <location>
        <begin position="537"/>
        <end position="567"/>
    </location>
</feature>
<comment type="caution">
    <text evidence="10">The sequence shown here is derived from an EMBL/GenBank/DDBJ whole genome shotgun (WGS) entry which is preliminary data.</text>
</comment>
<evidence type="ECO:0000256" key="4">
    <source>
        <dbReference type="ARBA" id="ARBA00023125"/>
    </source>
</evidence>
<evidence type="ECO:0000256" key="5">
    <source>
        <dbReference type="ARBA" id="ARBA00023163"/>
    </source>
</evidence>
<dbReference type="InterPro" id="IPR008967">
    <property type="entry name" value="p53-like_TF_DNA-bd_sf"/>
</dbReference>
<gene>
    <name evidence="10" type="ORF">Q8F55_001403</name>
</gene>